<reference evidence="2" key="1">
    <citation type="journal article" date="2020" name="Stud. Mycol.">
        <title>101 Dothideomycetes genomes: a test case for predicting lifestyles and emergence of pathogens.</title>
        <authorList>
            <person name="Haridas S."/>
            <person name="Albert R."/>
            <person name="Binder M."/>
            <person name="Bloem J."/>
            <person name="Labutti K."/>
            <person name="Salamov A."/>
            <person name="Andreopoulos B."/>
            <person name="Baker S."/>
            <person name="Barry K."/>
            <person name="Bills G."/>
            <person name="Bluhm B."/>
            <person name="Cannon C."/>
            <person name="Castanera R."/>
            <person name="Culley D."/>
            <person name="Daum C."/>
            <person name="Ezra D."/>
            <person name="Gonzalez J."/>
            <person name="Henrissat B."/>
            <person name="Kuo A."/>
            <person name="Liang C."/>
            <person name="Lipzen A."/>
            <person name="Lutzoni F."/>
            <person name="Magnuson J."/>
            <person name="Mondo S."/>
            <person name="Nolan M."/>
            <person name="Ohm R."/>
            <person name="Pangilinan J."/>
            <person name="Park H.-J."/>
            <person name="Ramirez L."/>
            <person name="Alfaro M."/>
            <person name="Sun H."/>
            <person name="Tritt A."/>
            <person name="Yoshinaga Y."/>
            <person name="Zwiers L.-H."/>
            <person name="Turgeon B."/>
            <person name="Goodwin S."/>
            <person name="Spatafora J."/>
            <person name="Crous P."/>
            <person name="Grigoriev I."/>
        </authorList>
    </citation>
    <scope>NUCLEOTIDE SEQUENCE</scope>
    <source>
        <strain evidence="2">CBS 122681</strain>
    </source>
</reference>
<organism evidence="2 3">
    <name type="scientific">Lophiostoma macrostomum CBS 122681</name>
    <dbReference type="NCBI Taxonomy" id="1314788"/>
    <lineage>
        <taxon>Eukaryota</taxon>
        <taxon>Fungi</taxon>
        <taxon>Dikarya</taxon>
        <taxon>Ascomycota</taxon>
        <taxon>Pezizomycotina</taxon>
        <taxon>Dothideomycetes</taxon>
        <taxon>Pleosporomycetidae</taxon>
        <taxon>Pleosporales</taxon>
        <taxon>Lophiostomataceae</taxon>
        <taxon>Lophiostoma</taxon>
    </lineage>
</organism>
<evidence type="ECO:0000313" key="3">
    <source>
        <dbReference type="Proteomes" id="UP000799324"/>
    </source>
</evidence>
<protein>
    <recommendedName>
        <fullName evidence="4">F-box domain-containing protein</fullName>
    </recommendedName>
</protein>
<gene>
    <name evidence="2" type="ORF">K491DRAFT_713996</name>
</gene>
<feature type="region of interest" description="Disordered" evidence="1">
    <location>
        <begin position="673"/>
        <end position="705"/>
    </location>
</feature>
<accession>A0A6A6TGX3</accession>
<dbReference type="AlphaFoldDB" id="A0A6A6TGX3"/>
<dbReference type="OrthoDB" id="40579at2759"/>
<evidence type="ECO:0000256" key="1">
    <source>
        <dbReference type="SAM" id="MobiDB-lite"/>
    </source>
</evidence>
<name>A0A6A6TGX3_9PLEO</name>
<sequence>MGYSEVLCHLCGVSFNIGRIRTATEPRSAAWSPFGIVPRADSWRSIQQRQESSYVRNEIHNGRVDHGCDRDSGCMFARRRERVKEDENTDHVLAAKALMEEDVSDDESWFQGDDSDDVDPLEFCSEQEADEVLDKVWKEDVEMPDANDGQQQTIDWSTTREFWLAGILKYSGFNHGSNYLGFAGLLDDTEGFPAWYRGIPNYITLPDPDNMTDEIRPLFVPGQIDPVDPEDILDEDFSNWKALKISLFQPAQELDPEHIAGPGCKNLRGYKGHEISAEEMRSCHTLQCLVRKPKGWTFDPLPDDEDFERNGEFFLSGLSDHMPSRDYSIPKVTPARHGCSEPHAENSMFDEAQAYDYSMPFHPSCFEIYKRASTLNGGVVDVTGLTSWWSLEADYHYFHDDFPRNPDVGKCAMQEWDHLEGTAYLAANPLYVPKLESIFQDAISSDLNFDTRNGAFALPNAFAQQPTDDPFAILPAELQYQILDELSSKDIAALRLSVRTCYQLPISYFQKLLLREMPWLWEAWPTNVQPSQTPYAKWATATAEKLDRTLQKPEKEAAALIDYVNIVKEEMPELGPILEEKLSPHLQAVQDAWFVESAKTLVQNPFYLPPDRTDYFKLYTLLTRHWTELRGLQNRKRIWTGCEEILRRIDKYKEEGRIDEDGITEPLENVVKMNREDHNRRMAEHRQRWKEARERSERSANPAAV</sequence>
<dbReference type="EMBL" id="MU004320">
    <property type="protein sequence ID" value="KAF2657864.1"/>
    <property type="molecule type" value="Genomic_DNA"/>
</dbReference>
<keyword evidence="3" id="KW-1185">Reference proteome</keyword>
<proteinExistence type="predicted"/>
<evidence type="ECO:0008006" key="4">
    <source>
        <dbReference type="Google" id="ProtNLM"/>
    </source>
</evidence>
<dbReference type="Proteomes" id="UP000799324">
    <property type="component" value="Unassembled WGS sequence"/>
</dbReference>
<evidence type="ECO:0000313" key="2">
    <source>
        <dbReference type="EMBL" id="KAF2657864.1"/>
    </source>
</evidence>
<feature type="compositionally biased region" description="Basic and acidic residues" evidence="1">
    <location>
        <begin position="673"/>
        <end position="698"/>
    </location>
</feature>